<proteinExistence type="inferred from homology"/>
<evidence type="ECO:0000313" key="12">
    <source>
        <dbReference type="Proteomes" id="UP000594873"/>
    </source>
</evidence>
<dbReference type="RefSeq" id="WP_200973050.1">
    <property type="nucleotide sequence ID" value="NZ_CP065592.1"/>
</dbReference>
<dbReference type="InterPro" id="IPR002898">
    <property type="entry name" value="MotA_ExbB_proton_chnl"/>
</dbReference>
<comment type="subcellular location">
    <subcellularLocation>
        <location evidence="1">Cell membrane</location>
        <topology evidence="1">Multi-pass membrane protein</topology>
    </subcellularLocation>
</comment>
<protein>
    <submittedName>
        <fullName evidence="11">MotA/TolQ/ExbB proton channel family protein</fullName>
    </submittedName>
</protein>
<keyword evidence="7 9" id="KW-1133">Transmembrane helix</keyword>
<evidence type="ECO:0000256" key="3">
    <source>
        <dbReference type="ARBA" id="ARBA00022448"/>
    </source>
</evidence>
<keyword evidence="4" id="KW-1003">Cell membrane</keyword>
<keyword evidence="5 9" id="KW-0812">Transmembrane</keyword>
<comment type="similarity">
    <text evidence="2">Belongs to the MotA family.</text>
</comment>
<dbReference type="GO" id="GO:0005886">
    <property type="term" value="C:plasma membrane"/>
    <property type="evidence" value="ECO:0007669"/>
    <property type="project" value="UniProtKB-SubCell"/>
</dbReference>
<evidence type="ECO:0000256" key="7">
    <source>
        <dbReference type="ARBA" id="ARBA00022989"/>
    </source>
</evidence>
<dbReference type="GO" id="GO:0006935">
    <property type="term" value="P:chemotaxis"/>
    <property type="evidence" value="ECO:0007669"/>
    <property type="project" value="InterPro"/>
</dbReference>
<dbReference type="PROSITE" id="PS01307">
    <property type="entry name" value="MOTA"/>
    <property type="match status" value="1"/>
</dbReference>
<evidence type="ECO:0000259" key="10">
    <source>
        <dbReference type="Pfam" id="PF01618"/>
    </source>
</evidence>
<feature type="transmembrane region" description="Helical" evidence="9">
    <location>
        <begin position="161"/>
        <end position="182"/>
    </location>
</feature>
<dbReference type="PANTHER" id="PTHR30433">
    <property type="entry name" value="CHEMOTAXIS PROTEIN MOTA"/>
    <property type="match status" value="1"/>
</dbReference>
<dbReference type="Proteomes" id="UP000594873">
    <property type="component" value="Chromosome"/>
</dbReference>
<keyword evidence="8 9" id="KW-0472">Membrane</keyword>
<reference evidence="11 12" key="1">
    <citation type="submission" date="2020-11" db="EMBL/GenBank/DDBJ databases">
        <title>Genome seq and assembly of Sphingosinicella sp.</title>
        <authorList>
            <person name="Chhetri G."/>
        </authorList>
    </citation>
    <scope>NUCLEOTIDE SEQUENCE [LARGE SCALE GENOMIC DNA]</scope>
    <source>
        <strain evidence="11 12">UDD2</strain>
    </source>
</reference>
<keyword evidence="12" id="KW-1185">Reference proteome</keyword>
<feature type="domain" description="MotA/TolQ/ExbB proton channel" evidence="10">
    <location>
        <begin position="85"/>
        <end position="188"/>
    </location>
</feature>
<dbReference type="GO" id="GO:0071978">
    <property type="term" value="P:bacterial-type flagellum-dependent swarming motility"/>
    <property type="evidence" value="ECO:0007669"/>
    <property type="project" value="InterPro"/>
</dbReference>
<evidence type="ECO:0000256" key="8">
    <source>
        <dbReference type="ARBA" id="ARBA00023136"/>
    </source>
</evidence>
<dbReference type="InterPro" id="IPR000540">
    <property type="entry name" value="Flag_MotA_CS"/>
</dbReference>
<evidence type="ECO:0000256" key="1">
    <source>
        <dbReference type="ARBA" id="ARBA00004651"/>
    </source>
</evidence>
<dbReference type="KEGG" id="sflv:IC614_01630"/>
<evidence type="ECO:0000313" key="11">
    <source>
        <dbReference type="EMBL" id="QPQ56190.1"/>
    </source>
</evidence>
<name>A0A7T2GLQ5_9SPHN</name>
<keyword evidence="6" id="KW-0283">Flagellar rotation</keyword>
<evidence type="ECO:0000256" key="5">
    <source>
        <dbReference type="ARBA" id="ARBA00022692"/>
    </source>
</evidence>
<organism evidence="11 12">
    <name type="scientific">Allosphingosinicella flava</name>
    <dbReference type="NCBI Taxonomy" id="2771430"/>
    <lineage>
        <taxon>Bacteria</taxon>
        <taxon>Pseudomonadati</taxon>
        <taxon>Pseudomonadota</taxon>
        <taxon>Alphaproteobacteria</taxon>
        <taxon>Sphingomonadales</taxon>
        <taxon>Sphingomonadaceae</taxon>
        <taxon>Allosphingosinicella</taxon>
    </lineage>
</organism>
<keyword evidence="3" id="KW-0813">Transport</keyword>
<sequence>MFEIVARLIDPISLLLVGGGTIAVTALRSTAEGFKSAFRALKPLVKARPAADAIMAERAVRQIQRISDIKGIALADRVDTSSLFVRRAAVKLADCHRADEFAAWARADIEERGLRHDAAINVWKSAADAAPSMGMIGTVLGLIGMFAAMDDPATLGPAMAIALLTTLYGLILSSVVAVPVAGRLEQLSLAERRWQEAVFARLEALARAEETPPLAAWPKRSGARG</sequence>
<dbReference type="InterPro" id="IPR047055">
    <property type="entry name" value="MotA-like"/>
</dbReference>
<accession>A0A7T2GLQ5</accession>
<evidence type="ECO:0000256" key="2">
    <source>
        <dbReference type="ARBA" id="ARBA00008038"/>
    </source>
</evidence>
<evidence type="ECO:0000256" key="9">
    <source>
        <dbReference type="SAM" id="Phobius"/>
    </source>
</evidence>
<dbReference type="Pfam" id="PF01618">
    <property type="entry name" value="MotA_ExbB"/>
    <property type="match status" value="1"/>
</dbReference>
<dbReference type="EMBL" id="CP065592">
    <property type="protein sequence ID" value="QPQ56190.1"/>
    <property type="molecule type" value="Genomic_DNA"/>
</dbReference>
<evidence type="ECO:0000256" key="4">
    <source>
        <dbReference type="ARBA" id="ARBA00022475"/>
    </source>
</evidence>
<feature type="transmembrane region" description="Helical" evidence="9">
    <location>
        <begin position="129"/>
        <end position="149"/>
    </location>
</feature>
<dbReference type="AlphaFoldDB" id="A0A7T2GLQ5"/>
<gene>
    <name evidence="11" type="ORF">IC614_01630</name>
</gene>
<evidence type="ECO:0000256" key="6">
    <source>
        <dbReference type="ARBA" id="ARBA00022779"/>
    </source>
</evidence>